<feature type="non-terminal residue" evidence="5">
    <location>
        <position position="422"/>
    </location>
</feature>
<dbReference type="InterPro" id="IPR019489">
    <property type="entry name" value="Clp_ATPase_C"/>
</dbReference>
<evidence type="ECO:0000256" key="2">
    <source>
        <dbReference type="ARBA" id="ARBA00022840"/>
    </source>
</evidence>
<proteinExistence type="predicted"/>
<dbReference type="Pfam" id="PF10431">
    <property type="entry name" value="ClpB_D2-small"/>
    <property type="match status" value="1"/>
</dbReference>
<protein>
    <recommendedName>
        <fullName evidence="4">Clp ATPase C-terminal domain-containing protein</fullName>
    </recommendedName>
</protein>
<dbReference type="PANTHER" id="PTHR32114">
    <property type="entry name" value="ABC TRANSPORTER ABCH.3"/>
    <property type="match status" value="1"/>
</dbReference>
<accession>A0A0F8ZPF3</accession>
<evidence type="ECO:0000259" key="4">
    <source>
        <dbReference type="Pfam" id="PF10431"/>
    </source>
</evidence>
<dbReference type="Gene3D" id="3.40.50.300">
    <property type="entry name" value="P-loop containing nucleotide triphosphate hydrolases"/>
    <property type="match status" value="1"/>
</dbReference>
<feature type="coiled-coil region" evidence="3">
    <location>
        <begin position="249"/>
        <end position="287"/>
    </location>
</feature>
<feature type="coiled-coil region" evidence="3">
    <location>
        <begin position="147"/>
        <end position="186"/>
    </location>
</feature>
<name>A0A0F8ZPF3_9ZZZZ</name>
<organism evidence="5">
    <name type="scientific">marine sediment metagenome</name>
    <dbReference type="NCBI Taxonomy" id="412755"/>
    <lineage>
        <taxon>unclassified sequences</taxon>
        <taxon>metagenomes</taxon>
        <taxon>ecological metagenomes</taxon>
    </lineage>
</organism>
<feature type="domain" description="Clp ATPase C-terminal" evidence="4">
    <location>
        <begin position="377"/>
        <end position="422"/>
    </location>
</feature>
<evidence type="ECO:0000313" key="5">
    <source>
        <dbReference type="EMBL" id="KKK87855.1"/>
    </source>
</evidence>
<evidence type="ECO:0000256" key="3">
    <source>
        <dbReference type="SAM" id="Coils"/>
    </source>
</evidence>
<dbReference type="InterPro" id="IPR027417">
    <property type="entry name" value="P-loop_NTPase"/>
</dbReference>
<dbReference type="AlphaFoldDB" id="A0A0F8ZPF3"/>
<dbReference type="EMBL" id="LAZR01050218">
    <property type="protein sequence ID" value="KKK87855.1"/>
    <property type="molecule type" value="Genomic_DNA"/>
</dbReference>
<evidence type="ECO:0000256" key="1">
    <source>
        <dbReference type="ARBA" id="ARBA00022741"/>
    </source>
</evidence>
<dbReference type="PANTHER" id="PTHR32114:SF2">
    <property type="entry name" value="ABC TRANSPORTER ABCH.3"/>
    <property type="match status" value="1"/>
</dbReference>
<comment type="caution">
    <text evidence="5">The sequence shown here is derived from an EMBL/GenBank/DDBJ whole genome shotgun (WGS) entry which is preliminary data.</text>
</comment>
<keyword evidence="3" id="KW-0175">Coiled coil</keyword>
<keyword evidence="1" id="KW-0547">Nucleotide-binding</keyword>
<dbReference type="Gene3D" id="1.10.8.60">
    <property type="match status" value="1"/>
</dbReference>
<reference evidence="5" key="1">
    <citation type="journal article" date="2015" name="Nature">
        <title>Complex archaea that bridge the gap between prokaryotes and eukaryotes.</title>
        <authorList>
            <person name="Spang A."/>
            <person name="Saw J.H."/>
            <person name="Jorgensen S.L."/>
            <person name="Zaremba-Niedzwiedzka K."/>
            <person name="Martijn J."/>
            <person name="Lind A.E."/>
            <person name="van Eijk R."/>
            <person name="Schleper C."/>
            <person name="Guy L."/>
            <person name="Ettema T.J."/>
        </authorList>
    </citation>
    <scope>NUCLEOTIDE SEQUENCE</scope>
</reference>
<dbReference type="GO" id="GO:0005524">
    <property type="term" value="F:ATP binding"/>
    <property type="evidence" value="ECO:0007669"/>
    <property type="project" value="UniProtKB-KW"/>
</dbReference>
<sequence length="422" mass="47875">AISWVLFGRLPTNVPVDEVVRLGTTMGQVSLRVEDNGSIIDIRRYRNTERRKDRGLIWNDGAEDHGFNTPTQAQEGLSRRLGFLPKTAFTDFLNSAYFSMEAMTAFTSRSGKSEERMALISRFLGLDVLDAARGLARTSKSTLSGTVESLRQQLEGIRIQISEMSIDSFQRELEASKIELMEYTDKHSLFSTQLEQGRVRDKLAMSCDAITSALLRLDAKYEEEGREIETQIETQSLSIGTLVDRMEALQEYEEKLKETEVYTEDQIEEYLEEISEADRDLAEKTSAARTELAGERSIYLSLIEQQNTVQKCPQCAEPLLVLSGKLQTLDHEALARSIEASKTTMAEWNSTMAVLFESRTQFSEAKEKVLQERSRTKLIIKRLQEKNIELTVSDDALSKIASLGYEKEFGARPLKRAIQQYM</sequence>
<gene>
    <name evidence="5" type="ORF">LCGC14_2749050</name>
</gene>
<feature type="non-terminal residue" evidence="5">
    <location>
        <position position="1"/>
    </location>
</feature>
<keyword evidence="2" id="KW-0067">ATP-binding</keyword>